<sequence length="66" mass="7620">MELSSLISNKENSPKLLTNLLKTLLILRIKEKVQNEAWKARKQRNRESRATRAKTEHPRLGATTHA</sequence>
<comment type="caution">
    <text evidence="2">The sequence shown here is derived from an EMBL/GenBank/DDBJ whole genome shotgun (WGS) entry which is preliminary data.</text>
</comment>
<evidence type="ECO:0000313" key="2">
    <source>
        <dbReference type="EMBL" id="MED6115254.1"/>
    </source>
</evidence>
<gene>
    <name evidence="2" type="ORF">PIB30_088684</name>
</gene>
<evidence type="ECO:0000313" key="3">
    <source>
        <dbReference type="Proteomes" id="UP001341840"/>
    </source>
</evidence>
<dbReference type="EMBL" id="JASCZI010001620">
    <property type="protein sequence ID" value="MED6115254.1"/>
    <property type="molecule type" value="Genomic_DNA"/>
</dbReference>
<keyword evidence="3" id="KW-1185">Reference proteome</keyword>
<dbReference type="Proteomes" id="UP001341840">
    <property type="component" value="Unassembled WGS sequence"/>
</dbReference>
<name>A0ABU6QT91_9FABA</name>
<evidence type="ECO:0000256" key="1">
    <source>
        <dbReference type="SAM" id="MobiDB-lite"/>
    </source>
</evidence>
<organism evidence="2 3">
    <name type="scientific">Stylosanthes scabra</name>
    <dbReference type="NCBI Taxonomy" id="79078"/>
    <lineage>
        <taxon>Eukaryota</taxon>
        <taxon>Viridiplantae</taxon>
        <taxon>Streptophyta</taxon>
        <taxon>Embryophyta</taxon>
        <taxon>Tracheophyta</taxon>
        <taxon>Spermatophyta</taxon>
        <taxon>Magnoliopsida</taxon>
        <taxon>eudicotyledons</taxon>
        <taxon>Gunneridae</taxon>
        <taxon>Pentapetalae</taxon>
        <taxon>rosids</taxon>
        <taxon>fabids</taxon>
        <taxon>Fabales</taxon>
        <taxon>Fabaceae</taxon>
        <taxon>Papilionoideae</taxon>
        <taxon>50 kb inversion clade</taxon>
        <taxon>dalbergioids sensu lato</taxon>
        <taxon>Dalbergieae</taxon>
        <taxon>Pterocarpus clade</taxon>
        <taxon>Stylosanthes</taxon>
    </lineage>
</organism>
<accession>A0ABU6QT91</accession>
<protein>
    <submittedName>
        <fullName evidence="2">Uncharacterized protein</fullName>
    </submittedName>
</protein>
<proteinExistence type="predicted"/>
<reference evidence="2 3" key="1">
    <citation type="journal article" date="2023" name="Plants (Basel)">
        <title>Bridging the Gap: Combining Genomics and Transcriptomics Approaches to Understand Stylosanthes scabra, an Orphan Legume from the Brazilian Caatinga.</title>
        <authorList>
            <person name="Ferreira-Neto J.R.C."/>
            <person name="da Silva M.D."/>
            <person name="Binneck E."/>
            <person name="de Melo N.F."/>
            <person name="da Silva R.H."/>
            <person name="de Melo A.L.T.M."/>
            <person name="Pandolfi V."/>
            <person name="Bustamante F.O."/>
            <person name="Brasileiro-Vidal A.C."/>
            <person name="Benko-Iseppon A.M."/>
        </authorList>
    </citation>
    <scope>NUCLEOTIDE SEQUENCE [LARGE SCALE GENOMIC DNA]</scope>
    <source>
        <tissue evidence="2">Leaves</tissue>
    </source>
</reference>
<feature type="region of interest" description="Disordered" evidence="1">
    <location>
        <begin position="36"/>
        <end position="66"/>
    </location>
</feature>
<feature type="compositionally biased region" description="Basic and acidic residues" evidence="1">
    <location>
        <begin position="45"/>
        <end position="59"/>
    </location>
</feature>